<evidence type="ECO:0000313" key="5">
    <source>
        <dbReference type="EMBL" id="CDR39015.1"/>
    </source>
</evidence>
<evidence type="ECO:0000256" key="2">
    <source>
        <dbReference type="ARBA" id="ARBA00022694"/>
    </source>
</evidence>
<dbReference type="PANTHER" id="PTHR21027">
    <property type="entry name" value="TRNA-SPLICING ENDONUCLEASE SUBUNIT SEN54"/>
    <property type="match status" value="1"/>
</dbReference>
<dbReference type="PANTHER" id="PTHR21027:SF1">
    <property type="entry name" value="TRNA-SPLICING ENDONUCLEASE SUBUNIT SEN54"/>
    <property type="match status" value="1"/>
</dbReference>
<protein>
    <submittedName>
        <fullName evidence="5">CYFA0S02e10704g1_1</fullName>
    </submittedName>
</protein>
<name>A0A061AN60_CYBFA</name>
<reference evidence="5" key="1">
    <citation type="journal article" date="2014" name="Genome Announc.">
        <title>Genome sequence of the yeast Cyberlindnera fabianii (Hansenula fabianii).</title>
        <authorList>
            <person name="Freel K.C."/>
            <person name="Sarilar V."/>
            <person name="Neuveglise C."/>
            <person name="Devillers H."/>
            <person name="Friedrich A."/>
            <person name="Schacherer J."/>
        </authorList>
    </citation>
    <scope>NUCLEOTIDE SEQUENCE</scope>
    <source>
        <strain evidence="5">YJS4271</strain>
    </source>
</reference>
<feature type="region of interest" description="Disordered" evidence="3">
    <location>
        <begin position="1"/>
        <end position="25"/>
    </location>
</feature>
<keyword evidence="2" id="KW-0819">tRNA processing</keyword>
<sequence>MSEEEDEYSVPVEPELELEDEPQSWENFQSTAQLRRGEKEFEPDNTEIQRTMLQQSLNHMFSALAVPRAHTVKQNTKCYFSDDEILCELKGSYLQNMGTVKGRWCYLTPEEAIYLVERGTVEPYWITSRTSGSDELEGAPLDLQSVYGLVMKNLAEYQVYANLKRCGYIVLRHSIERENTTLTHTQKTNTDTFTRLWKSFTSTSLSKIVERCLRYVGVINYIPYTPNWLFSRFTKQRQLFASLQLKIALKTSSPPTNPLQITYDVWKPDPSFSKKSPPIPDFQIVVQDVHLNRFPTLSQAQDLFSRCSYKGQNQEHIRSEDLPRTPADKSKPKSKKQQPALGRNQARRMKEGYNGIILALVDNGIINYTRLSEARFYEEDVIPRESDFKKHNQGKR</sequence>
<evidence type="ECO:0000259" key="4">
    <source>
        <dbReference type="Pfam" id="PF12928"/>
    </source>
</evidence>
<dbReference type="Pfam" id="PF12928">
    <property type="entry name" value="tRNA_int_end_N2"/>
    <property type="match status" value="1"/>
</dbReference>
<proteinExistence type="inferred from homology"/>
<organism evidence="5">
    <name type="scientific">Cyberlindnera fabianii</name>
    <name type="common">Yeast</name>
    <name type="synonym">Hansenula fabianii</name>
    <dbReference type="NCBI Taxonomy" id="36022"/>
    <lineage>
        <taxon>Eukaryota</taxon>
        <taxon>Fungi</taxon>
        <taxon>Dikarya</taxon>
        <taxon>Ascomycota</taxon>
        <taxon>Saccharomycotina</taxon>
        <taxon>Saccharomycetes</taxon>
        <taxon>Phaffomycetales</taxon>
        <taxon>Phaffomycetaceae</taxon>
        <taxon>Cyberlindnera</taxon>
    </lineage>
</organism>
<dbReference type="GO" id="GO:0000379">
    <property type="term" value="P:tRNA-type intron splice site recognition and cleavage"/>
    <property type="evidence" value="ECO:0007669"/>
    <property type="project" value="TreeGrafter"/>
</dbReference>
<feature type="compositionally biased region" description="Basic and acidic residues" evidence="3">
    <location>
        <begin position="313"/>
        <end position="331"/>
    </location>
</feature>
<accession>A0A061AN60</accession>
<dbReference type="GO" id="GO:0000214">
    <property type="term" value="C:tRNA-intron endonuclease complex"/>
    <property type="evidence" value="ECO:0007669"/>
    <property type="project" value="TreeGrafter"/>
</dbReference>
<dbReference type="VEuPathDB" id="FungiDB:BON22_3472"/>
<feature type="region of interest" description="Disordered" evidence="3">
    <location>
        <begin position="311"/>
        <end position="347"/>
    </location>
</feature>
<comment type="similarity">
    <text evidence="1">Belongs to the SEN54 family.</text>
</comment>
<gene>
    <name evidence="5" type="ORF">CYFA0S_02e10704g</name>
</gene>
<dbReference type="OrthoDB" id="408683at2759"/>
<dbReference type="InterPro" id="IPR024337">
    <property type="entry name" value="tRNA_splic_suSen54"/>
</dbReference>
<evidence type="ECO:0000256" key="1">
    <source>
        <dbReference type="ARBA" id="ARBA00005736"/>
    </source>
</evidence>
<dbReference type="AlphaFoldDB" id="A0A061AN60"/>
<evidence type="ECO:0000256" key="3">
    <source>
        <dbReference type="SAM" id="MobiDB-lite"/>
    </source>
</evidence>
<dbReference type="PhylomeDB" id="A0A061AN60"/>
<dbReference type="InterPro" id="IPR024336">
    <property type="entry name" value="tRNA_splic_suSen54_N"/>
</dbReference>
<feature type="domain" description="tRNA-splicing endonuclease subunit Sen54 N-terminal" evidence="4">
    <location>
        <begin position="61"/>
        <end position="125"/>
    </location>
</feature>
<feature type="compositionally biased region" description="Acidic residues" evidence="3">
    <location>
        <begin position="1"/>
        <end position="23"/>
    </location>
</feature>
<dbReference type="EMBL" id="LK052887">
    <property type="protein sequence ID" value="CDR39015.1"/>
    <property type="molecule type" value="Genomic_DNA"/>
</dbReference>